<feature type="binding site" evidence="10">
    <location>
        <position position="139"/>
    </location>
    <ligand>
        <name>substrate</name>
    </ligand>
</feature>
<evidence type="ECO:0000256" key="9">
    <source>
        <dbReference type="ARBA" id="ARBA00023277"/>
    </source>
</evidence>
<comment type="subunit">
    <text evidence="10">Homodimer.</text>
</comment>
<proteinExistence type="inferred from homology"/>
<feature type="domain" description="Carbohydrate kinase PfkB" evidence="11">
    <location>
        <begin position="3"/>
        <end position="295"/>
    </location>
</feature>
<comment type="activity regulation">
    <text evidence="10">Activated by a monovalent cation that binds near, but not in, the active site. The most likely occupant of the site in vivo is potassium. Ion binding induces a conformational change that may alter substrate affinity.</text>
</comment>
<feature type="binding site" evidence="10">
    <location>
        <position position="285"/>
    </location>
    <ligand>
        <name>K(+)</name>
        <dbReference type="ChEBI" id="CHEBI:29103"/>
    </ligand>
</feature>
<evidence type="ECO:0000256" key="6">
    <source>
        <dbReference type="ARBA" id="ARBA00022840"/>
    </source>
</evidence>
<organism evidence="12 13">
    <name type="scientific">Mesorhabditis belari</name>
    <dbReference type="NCBI Taxonomy" id="2138241"/>
    <lineage>
        <taxon>Eukaryota</taxon>
        <taxon>Metazoa</taxon>
        <taxon>Ecdysozoa</taxon>
        <taxon>Nematoda</taxon>
        <taxon>Chromadorea</taxon>
        <taxon>Rhabditida</taxon>
        <taxon>Rhabditina</taxon>
        <taxon>Rhabditomorpha</taxon>
        <taxon>Rhabditoidea</taxon>
        <taxon>Rhabditidae</taxon>
        <taxon>Mesorhabditinae</taxon>
        <taxon>Mesorhabditis</taxon>
    </lineage>
</organism>
<keyword evidence="3 10" id="KW-0479">Metal-binding</keyword>
<evidence type="ECO:0000313" key="12">
    <source>
        <dbReference type="Proteomes" id="UP000887575"/>
    </source>
</evidence>
<keyword evidence="1 10" id="KW-0963">Cytoplasm</keyword>
<comment type="cofactor">
    <cofactor evidence="10">
        <name>Mg(2+)</name>
        <dbReference type="ChEBI" id="CHEBI:18420"/>
    </cofactor>
    <text evidence="10">Requires a divalent cation, most likely magnesium in vivo, as an electrophilic catalyst to aid phosphoryl group transfer. It is the chelate of the metal and the nucleotide that is the actual substrate.</text>
</comment>
<name>A0AAF3FFN2_9BILA</name>
<evidence type="ECO:0000256" key="7">
    <source>
        <dbReference type="ARBA" id="ARBA00022842"/>
    </source>
</evidence>
<dbReference type="FunFam" id="3.40.1190.20:FF:000010">
    <property type="entry name" value="Ribokinase"/>
    <property type="match status" value="1"/>
</dbReference>
<evidence type="ECO:0000256" key="4">
    <source>
        <dbReference type="ARBA" id="ARBA00022741"/>
    </source>
</evidence>
<dbReference type="CDD" id="cd01174">
    <property type="entry name" value="ribokinase"/>
    <property type="match status" value="1"/>
</dbReference>
<dbReference type="InterPro" id="IPR011611">
    <property type="entry name" value="PfkB_dom"/>
</dbReference>
<evidence type="ECO:0000256" key="1">
    <source>
        <dbReference type="ARBA" id="ARBA00022490"/>
    </source>
</evidence>
<dbReference type="GO" id="GO:0019303">
    <property type="term" value="P:D-ribose catabolic process"/>
    <property type="evidence" value="ECO:0007669"/>
    <property type="project" value="UniProtKB-UniRule"/>
</dbReference>
<keyword evidence="7 10" id="KW-0460">Magnesium</keyword>
<keyword evidence="10" id="KW-0539">Nucleus</keyword>
<comment type="function">
    <text evidence="10">Catalyzes the phosphorylation of ribose at O-5 in a reaction requiring ATP and magnesium. The resulting D-ribose-5-phosphate can then be used either for sythesis of nucleotides, histidine, and tryptophan, or as a component of the pentose phosphate pathway.</text>
</comment>
<dbReference type="PRINTS" id="PR00990">
    <property type="entry name" value="RIBOKINASE"/>
</dbReference>
<feature type="binding site" evidence="10">
    <location>
        <begin position="38"/>
        <end position="42"/>
    </location>
    <ligand>
        <name>substrate</name>
    </ligand>
</feature>
<dbReference type="Pfam" id="PF00294">
    <property type="entry name" value="PfkB"/>
    <property type="match status" value="1"/>
</dbReference>
<reference evidence="13" key="1">
    <citation type="submission" date="2024-02" db="UniProtKB">
        <authorList>
            <consortium name="WormBaseParasite"/>
        </authorList>
    </citation>
    <scope>IDENTIFICATION</scope>
</reference>
<evidence type="ECO:0000256" key="8">
    <source>
        <dbReference type="ARBA" id="ARBA00022958"/>
    </source>
</evidence>
<dbReference type="GO" id="GO:0005634">
    <property type="term" value="C:nucleus"/>
    <property type="evidence" value="ECO:0007669"/>
    <property type="project" value="UniProtKB-SubCell"/>
</dbReference>
<dbReference type="InterPro" id="IPR011877">
    <property type="entry name" value="Ribokinase"/>
</dbReference>
<keyword evidence="12" id="KW-1185">Reference proteome</keyword>
<dbReference type="Gene3D" id="3.40.1190.20">
    <property type="match status" value="1"/>
</dbReference>
<keyword evidence="8 10" id="KW-0630">Potassium</keyword>
<feature type="binding site" evidence="10">
    <location>
        <position position="253"/>
    </location>
    <ligand>
        <name>substrate</name>
    </ligand>
</feature>
<dbReference type="AlphaFoldDB" id="A0AAF3FFN2"/>
<feature type="binding site" evidence="10">
    <location>
        <begin position="252"/>
        <end position="253"/>
    </location>
    <ligand>
        <name>ATP</name>
        <dbReference type="ChEBI" id="CHEBI:30616"/>
    </ligand>
</feature>
<feature type="binding site" evidence="10">
    <location>
        <position position="249"/>
    </location>
    <ligand>
        <name>K(+)</name>
        <dbReference type="ChEBI" id="CHEBI:29103"/>
    </ligand>
</feature>
<comment type="pathway">
    <text evidence="10">Carbohydrate metabolism; D-ribose degradation; D-ribose 5-phosphate from beta-D-ribopyranose: step 2/2.</text>
</comment>
<protein>
    <recommendedName>
        <fullName evidence="10">Ribokinase</fullName>
        <shortName evidence="10">RK</shortName>
        <ecNumber evidence="10">2.7.1.15</ecNumber>
    </recommendedName>
</protein>
<dbReference type="SUPFAM" id="SSF53613">
    <property type="entry name" value="Ribokinase-like"/>
    <property type="match status" value="1"/>
</dbReference>
<dbReference type="GO" id="GO:0005829">
    <property type="term" value="C:cytosol"/>
    <property type="evidence" value="ECO:0007669"/>
    <property type="project" value="TreeGrafter"/>
</dbReference>
<evidence type="ECO:0000313" key="13">
    <source>
        <dbReference type="WBParaSite" id="MBELARI_LOCUS5858"/>
    </source>
</evidence>
<dbReference type="EC" id="2.7.1.15" evidence="10"/>
<sequence>MTIVVFGSVVQDLISYTPRFPRPGESVCGTSFLAGPGGKGANQAVAAAKLGANVEIIARVGSDIFGEANIKSLNEANVGTKSVQKVEQCSTATATITVSEEGENSIVVVLGANEKMSAEVAKSCREQIGKATLLMCQNEVPQCGNRTALQMAREQNVTTFYNPAPGNSSLEKSILALVDIVCTNENEAEFLTDIKAETVESAFKAAEKMLEMGPHTAIVTLGPKGVILARKNEKTVHIPVLKVTAVDTTGAGDCFCGSLAYFLTKMKDLPVEEAVKRASIIAAHCVTRKGTQASYRSREELEQLDKSLF</sequence>
<evidence type="ECO:0000256" key="10">
    <source>
        <dbReference type="HAMAP-Rule" id="MF_03215"/>
    </source>
</evidence>
<keyword evidence="5 10" id="KW-0418">Kinase</keyword>
<dbReference type="GO" id="GO:0046872">
    <property type="term" value="F:metal ion binding"/>
    <property type="evidence" value="ECO:0007669"/>
    <property type="project" value="UniProtKB-KW"/>
</dbReference>
<feature type="binding site" evidence="10">
    <location>
        <begin position="10"/>
        <end position="12"/>
    </location>
    <ligand>
        <name>substrate</name>
    </ligand>
</feature>
<evidence type="ECO:0000259" key="11">
    <source>
        <dbReference type="Pfam" id="PF00294"/>
    </source>
</evidence>
<dbReference type="Proteomes" id="UP000887575">
    <property type="component" value="Unassembled WGS sequence"/>
</dbReference>
<comment type="subcellular location">
    <subcellularLocation>
        <location evidence="10">Cytoplasm</location>
    </subcellularLocation>
    <subcellularLocation>
        <location evidence="10">Nucleus</location>
    </subcellularLocation>
</comment>
<dbReference type="GO" id="GO:0005524">
    <property type="term" value="F:ATP binding"/>
    <property type="evidence" value="ECO:0007669"/>
    <property type="project" value="UniProtKB-UniRule"/>
</dbReference>
<evidence type="ECO:0000256" key="5">
    <source>
        <dbReference type="ARBA" id="ARBA00022777"/>
    </source>
</evidence>
<feature type="binding site" evidence="10">
    <location>
        <begin position="220"/>
        <end position="225"/>
    </location>
    <ligand>
        <name>ATP</name>
        <dbReference type="ChEBI" id="CHEBI:30616"/>
    </ligand>
</feature>
<feature type="binding site" evidence="10">
    <location>
        <position position="288"/>
    </location>
    <ligand>
        <name>K(+)</name>
        <dbReference type="ChEBI" id="CHEBI:29103"/>
    </ligand>
</feature>
<keyword evidence="6 10" id="KW-0067">ATP-binding</keyword>
<dbReference type="PANTHER" id="PTHR10584">
    <property type="entry name" value="SUGAR KINASE"/>
    <property type="match status" value="1"/>
</dbReference>
<dbReference type="HAMAP" id="MF_01987">
    <property type="entry name" value="Ribokinase"/>
    <property type="match status" value="1"/>
</dbReference>
<feature type="binding site" evidence="10">
    <location>
        <position position="247"/>
    </location>
    <ligand>
        <name>K(+)</name>
        <dbReference type="ChEBI" id="CHEBI:29103"/>
    </ligand>
</feature>
<comment type="caution">
    <text evidence="10">Lacks conserved residue(s) required for the propagation of feature annotation.</text>
</comment>
<feature type="active site" description="Proton acceptor" evidence="10">
    <location>
        <position position="253"/>
    </location>
</feature>
<keyword evidence="9 10" id="KW-0119">Carbohydrate metabolism</keyword>
<feature type="binding site" evidence="10">
    <location>
        <position position="290"/>
    </location>
    <ligand>
        <name>K(+)</name>
        <dbReference type="ChEBI" id="CHEBI:29103"/>
    </ligand>
</feature>
<dbReference type="InterPro" id="IPR002139">
    <property type="entry name" value="Ribo/fructo_kinase"/>
</dbReference>
<feature type="binding site" evidence="10">
    <location>
        <position position="294"/>
    </location>
    <ligand>
        <name>K(+)</name>
        <dbReference type="ChEBI" id="CHEBI:29103"/>
    </ligand>
</feature>
<evidence type="ECO:0000256" key="2">
    <source>
        <dbReference type="ARBA" id="ARBA00022679"/>
    </source>
</evidence>
<accession>A0AAF3FFN2</accession>
<dbReference type="PANTHER" id="PTHR10584:SF166">
    <property type="entry name" value="RIBOKINASE"/>
    <property type="match status" value="1"/>
</dbReference>
<feature type="binding site" evidence="10">
    <location>
        <position position="184"/>
    </location>
    <ligand>
        <name>ATP</name>
        <dbReference type="ChEBI" id="CHEBI:30616"/>
    </ligand>
</feature>
<dbReference type="NCBIfam" id="TIGR02152">
    <property type="entry name" value="D_ribokin_bact"/>
    <property type="match status" value="1"/>
</dbReference>
<comment type="similarity">
    <text evidence="10">Belongs to the carbohydrate kinase PfkB family. Ribokinase subfamily.</text>
</comment>
<keyword evidence="4 10" id="KW-0547">Nucleotide-binding</keyword>
<dbReference type="InterPro" id="IPR029056">
    <property type="entry name" value="Ribokinase-like"/>
</dbReference>
<keyword evidence="2 10" id="KW-0808">Transferase</keyword>
<dbReference type="GO" id="GO:0004747">
    <property type="term" value="F:ribokinase activity"/>
    <property type="evidence" value="ECO:0007669"/>
    <property type="project" value="UniProtKB-UniRule"/>
</dbReference>
<evidence type="ECO:0000256" key="3">
    <source>
        <dbReference type="ARBA" id="ARBA00022723"/>
    </source>
</evidence>
<dbReference type="WBParaSite" id="MBELARI_LOCUS5858">
    <property type="protein sequence ID" value="MBELARI_LOCUS5858"/>
    <property type="gene ID" value="MBELARI_LOCUS5858"/>
</dbReference>
<comment type="catalytic activity">
    <reaction evidence="10">
        <text>D-ribose + ATP = D-ribose 5-phosphate + ADP + H(+)</text>
        <dbReference type="Rhea" id="RHEA:13697"/>
        <dbReference type="ChEBI" id="CHEBI:15378"/>
        <dbReference type="ChEBI" id="CHEBI:30616"/>
        <dbReference type="ChEBI" id="CHEBI:47013"/>
        <dbReference type="ChEBI" id="CHEBI:78346"/>
        <dbReference type="ChEBI" id="CHEBI:456216"/>
        <dbReference type="EC" id="2.7.1.15"/>
    </reaction>
</comment>